<keyword evidence="2" id="KW-0472">Membrane</keyword>
<dbReference type="InParanoid" id="A0A067MJT5"/>
<name>A0A067MJT5_BOTB1</name>
<evidence type="ECO:0000313" key="3">
    <source>
        <dbReference type="EMBL" id="KDQ16038.1"/>
    </source>
</evidence>
<keyword evidence="4" id="KW-1185">Reference proteome</keyword>
<gene>
    <name evidence="3" type="ORF">BOTBODRAFT_173320</name>
</gene>
<dbReference type="EMBL" id="KL198029">
    <property type="protein sequence ID" value="KDQ16038.1"/>
    <property type="molecule type" value="Genomic_DNA"/>
</dbReference>
<evidence type="ECO:0000256" key="1">
    <source>
        <dbReference type="SAM" id="MobiDB-lite"/>
    </source>
</evidence>
<sequence>MSAYTFNYSSANGFTSSPAYYNKSRGSFTSLVSLLNIVASLFITSTRLLVTFIAWFFCFIFNIVSELLLKRDTSNTIASPPVPVAAPAKRGPMLSRLPAAAPQDKSQASVSVVHPRSAPSNYATSRVYKPATPYRGAPQCMFTANATRRASGAPFAPGSSIFTLKDMGMVQAQRTDRVVAERKEVEWERARHAEVQRRVHHPTAATTSAPQAAPTSLAFQAPVLVAETLAPVSIIPSPLSATAHAPHAPSPLVAAPSPAAVNDAEDMDWDSCPLQPEPEHAQVEDVSMDDDFSGPSGEPMDDTPFFTSAFSSSPATSSPVFPAVDFVDVIVTCAEEDAADITRSLRASSLSDAECTSPALPSMDAEFPALDEVAAALSACSLVEHFGMEWMDDNGDVAMEGDDDDNDNGTEDGMPSGSLLEVACSAPAFPPMDVDVAGDMGAECDNLPAREVAIPSRLFGSRGHVSHLVKRHQRTRARVEHAPHDSTPLPKPNVTVLRLVNKYADLGIDVEGVMFRVQLDIGLGKVVKVSRMTC</sequence>
<keyword evidence="2" id="KW-0812">Transmembrane</keyword>
<keyword evidence="2" id="KW-1133">Transmembrane helix</keyword>
<proteinExistence type="predicted"/>
<dbReference type="Proteomes" id="UP000027195">
    <property type="component" value="Unassembled WGS sequence"/>
</dbReference>
<feature type="transmembrane region" description="Helical" evidence="2">
    <location>
        <begin position="26"/>
        <end position="43"/>
    </location>
</feature>
<evidence type="ECO:0000256" key="2">
    <source>
        <dbReference type="SAM" id="Phobius"/>
    </source>
</evidence>
<feature type="transmembrane region" description="Helical" evidence="2">
    <location>
        <begin position="49"/>
        <end position="69"/>
    </location>
</feature>
<protein>
    <submittedName>
        <fullName evidence="3">Uncharacterized protein</fullName>
    </submittedName>
</protein>
<reference evidence="4" key="1">
    <citation type="journal article" date="2014" name="Proc. Natl. Acad. Sci. U.S.A.">
        <title>Extensive sampling of basidiomycete genomes demonstrates inadequacy of the white-rot/brown-rot paradigm for wood decay fungi.</title>
        <authorList>
            <person name="Riley R."/>
            <person name="Salamov A.A."/>
            <person name="Brown D.W."/>
            <person name="Nagy L.G."/>
            <person name="Floudas D."/>
            <person name="Held B.W."/>
            <person name="Levasseur A."/>
            <person name="Lombard V."/>
            <person name="Morin E."/>
            <person name="Otillar R."/>
            <person name="Lindquist E.A."/>
            <person name="Sun H."/>
            <person name="LaButti K.M."/>
            <person name="Schmutz J."/>
            <person name="Jabbour D."/>
            <person name="Luo H."/>
            <person name="Baker S.E."/>
            <person name="Pisabarro A.G."/>
            <person name="Walton J.D."/>
            <person name="Blanchette R.A."/>
            <person name="Henrissat B."/>
            <person name="Martin F."/>
            <person name="Cullen D."/>
            <person name="Hibbett D.S."/>
            <person name="Grigoriev I.V."/>
        </authorList>
    </citation>
    <scope>NUCLEOTIDE SEQUENCE [LARGE SCALE GENOMIC DNA]</scope>
    <source>
        <strain evidence="4">FD-172 SS1</strain>
    </source>
</reference>
<organism evidence="3 4">
    <name type="scientific">Botryobasidium botryosum (strain FD-172 SS1)</name>
    <dbReference type="NCBI Taxonomy" id="930990"/>
    <lineage>
        <taxon>Eukaryota</taxon>
        <taxon>Fungi</taxon>
        <taxon>Dikarya</taxon>
        <taxon>Basidiomycota</taxon>
        <taxon>Agaricomycotina</taxon>
        <taxon>Agaricomycetes</taxon>
        <taxon>Cantharellales</taxon>
        <taxon>Botryobasidiaceae</taxon>
        <taxon>Botryobasidium</taxon>
    </lineage>
</organism>
<feature type="region of interest" description="Disordered" evidence="1">
    <location>
        <begin position="396"/>
        <end position="417"/>
    </location>
</feature>
<dbReference type="HOGENOM" id="CLU_036202_0_0_1"/>
<accession>A0A067MJT5</accession>
<feature type="compositionally biased region" description="Acidic residues" evidence="1">
    <location>
        <begin position="396"/>
        <end position="410"/>
    </location>
</feature>
<dbReference type="AlphaFoldDB" id="A0A067MJT5"/>
<evidence type="ECO:0000313" key="4">
    <source>
        <dbReference type="Proteomes" id="UP000027195"/>
    </source>
</evidence>